<evidence type="ECO:0000313" key="6">
    <source>
        <dbReference type="EMBL" id="TVY12330.1"/>
    </source>
</evidence>
<dbReference type="AlphaFoldDB" id="A0A559KJN0"/>
<dbReference type="PANTHER" id="PTHR33514">
    <property type="entry name" value="PROTEIN ABCI12, CHLOROPLASTIC"/>
    <property type="match status" value="1"/>
</dbReference>
<dbReference type="EMBL" id="VIAE01000002">
    <property type="protein sequence ID" value="TVY12330.1"/>
    <property type="molecule type" value="Genomic_DNA"/>
</dbReference>
<keyword evidence="4 5" id="KW-0472">Membrane</keyword>
<organism evidence="6 7">
    <name type="scientific">Candidatus Phytoplasma pini</name>
    <dbReference type="NCBI Taxonomy" id="267362"/>
    <lineage>
        <taxon>Bacteria</taxon>
        <taxon>Bacillati</taxon>
        <taxon>Mycoplasmatota</taxon>
        <taxon>Mollicutes</taxon>
        <taxon>Acholeplasmatales</taxon>
        <taxon>Acholeplasmataceae</taxon>
        <taxon>Candidatus Phytoplasma</taxon>
    </lineage>
</organism>
<dbReference type="CDD" id="cd16914">
    <property type="entry name" value="EcfT"/>
    <property type="match status" value="1"/>
</dbReference>
<protein>
    <submittedName>
        <fullName evidence="6">ABC-type cobalt transport protein CbiQ</fullName>
    </submittedName>
</protein>
<keyword evidence="7" id="KW-1185">Reference proteome</keyword>
<feature type="transmembrane region" description="Helical" evidence="5">
    <location>
        <begin position="236"/>
        <end position="253"/>
    </location>
</feature>
<dbReference type="Pfam" id="PF02361">
    <property type="entry name" value="CbiQ"/>
    <property type="match status" value="1"/>
</dbReference>
<dbReference type="RefSeq" id="WP_144658254.1">
    <property type="nucleotide sequence ID" value="NZ_VIAE01000002.1"/>
</dbReference>
<feature type="transmembrane region" description="Helical" evidence="5">
    <location>
        <begin position="141"/>
        <end position="161"/>
    </location>
</feature>
<evidence type="ECO:0000313" key="7">
    <source>
        <dbReference type="Proteomes" id="UP000320078"/>
    </source>
</evidence>
<name>A0A559KJN0_9MOLU</name>
<feature type="transmembrane region" description="Helical" evidence="5">
    <location>
        <begin position="326"/>
        <end position="342"/>
    </location>
</feature>
<feature type="transmembrane region" description="Helical" evidence="5">
    <location>
        <begin position="274"/>
        <end position="293"/>
    </location>
</feature>
<comment type="caution">
    <text evidence="6">The sequence shown here is derived from an EMBL/GenBank/DDBJ whole genome shotgun (WGS) entry which is preliminary data.</text>
</comment>
<evidence type="ECO:0000256" key="1">
    <source>
        <dbReference type="ARBA" id="ARBA00004141"/>
    </source>
</evidence>
<evidence type="ECO:0000256" key="3">
    <source>
        <dbReference type="ARBA" id="ARBA00022989"/>
    </source>
</evidence>
<sequence length="343" mass="41298">MKIEQNDLRYVDVSKKKSFLFFIHPSLKIILMIFMYRIIFALNIDFVSQEKFKFILYFVMFLLFIFCLIGLLINIDFSHTFSKLLKQILNLHFLVVFSLIIHLSFKPQEKSIIFYTWKNINIFLFLFFIILFFYPPFAKKYIKYFFLLFLFLFVFLIPFWISKFPNKNILSFQKNDIQKVYLQRKDILQIFLIVIRLSLIFIINIIISETTSFIEINDGLEILLKPLKKIKFPVEIFSLMISLIFSSIPFLLIEIKKILKAQTARGLDFNTKNIFKKVYYLVSLLIPIFVLTFHKSYVLADAMETRGYVVGKSRTKLTYYKINKNNYYSIFFVLFFYVFFVFL</sequence>
<evidence type="ECO:0000256" key="5">
    <source>
        <dbReference type="SAM" id="Phobius"/>
    </source>
</evidence>
<feature type="transmembrane region" description="Helical" evidence="5">
    <location>
        <begin position="54"/>
        <end position="75"/>
    </location>
</feature>
<dbReference type="Proteomes" id="UP000320078">
    <property type="component" value="Unassembled WGS sequence"/>
</dbReference>
<reference evidence="6 7" key="1">
    <citation type="submission" date="2019-06" db="EMBL/GenBank/DDBJ databases">
        <title>Draft Genome Sequence of Candidatus Phytoplasma pini-Related Strain MDPP: A Resource for Comparative Genomics of Gymnosperm-infecting Phytoplasmas.</title>
        <authorList>
            <person name="Cai W."/>
            <person name="Costanzo S."/>
            <person name="Shao J."/>
            <person name="Zhao Y."/>
            <person name="Davis R."/>
        </authorList>
    </citation>
    <scope>NUCLEOTIDE SEQUENCE [LARGE SCALE GENOMIC DNA]</scope>
    <source>
        <strain evidence="6 7">MDPP</strain>
    </source>
</reference>
<feature type="transmembrane region" description="Helical" evidence="5">
    <location>
        <begin position="87"/>
        <end position="105"/>
    </location>
</feature>
<dbReference type="OrthoDB" id="8075495at2"/>
<feature type="transmembrane region" description="Helical" evidence="5">
    <location>
        <begin position="112"/>
        <end position="135"/>
    </location>
</feature>
<accession>A0A559KJN0</accession>
<keyword evidence="2 5" id="KW-0812">Transmembrane</keyword>
<comment type="subcellular location">
    <subcellularLocation>
        <location evidence="1">Membrane</location>
        <topology evidence="1">Multi-pass membrane protein</topology>
    </subcellularLocation>
</comment>
<dbReference type="GO" id="GO:0005886">
    <property type="term" value="C:plasma membrane"/>
    <property type="evidence" value="ECO:0007669"/>
    <property type="project" value="TreeGrafter"/>
</dbReference>
<evidence type="ECO:0000256" key="4">
    <source>
        <dbReference type="ARBA" id="ARBA00023136"/>
    </source>
</evidence>
<keyword evidence="3 5" id="KW-1133">Transmembrane helix</keyword>
<proteinExistence type="predicted"/>
<gene>
    <name evidence="6" type="primary">cbiQ</name>
    <name evidence="6" type="ORF">MDPP_00103</name>
</gene>
<feature type="transmembrane region" description="Helical" evidence="5">
    <location>
        <begin position="20"/>
        <end position="42"/>
    </location>
</feature>
<dbReference type="InterPro" id="IPR003339">
    <property type="entry name" value="ABC/ECF_trnsptr_transmembrane"/>
</dbReference>
<feature type="transmembrane region" description="Helical" evidence="5">
    <location>
        <begin position="187"/>
        <end position="207"/>
    </location>
</feature>
<dbReference type="PANTHER" id="PTHR33514:SF13">
    <property type="entry name" value="PROTEIN ABCI12, CHLOROPLASTIC"/>
    <property type="match status" value="1"/>
</dbReference>
<evidence type="ECO:0000256" key="2">
    <source>
        <dbReference type="ARBA" id="ARBA00022692"/>
    </source>
</evidence>